<keyword evidence="3" id="KW-1185">Reference proteome</keyword>
<evidence type="ECO:0000256" key="1">
    <source>
        <dbReference type="SAM" id="MobiDB-lite"/>
    </source>
</evidence>
<feature type="compositionally biased region" description="Polar residues" evidence="1">
    <location>
        <begin position="141"/>
        <end position="150"/>
    </location>
</feature>
<name>A0A4S8L107_DENBC</name>
<protein>
    <submittedName>
        <fullName evidence="2">Uncharacterized protein</fullName>
    </submittedName>
</protein>
<sequence>MTPNNADEFRGCSPKLFTELGPSGTAGLRYKYYLLQDGSKAGIYMDQKLASALAMKTKQREPKGFGENQQQLLIDTWKYHCSHVHDHPPSELLPFINPFDNANNYFPARDPSPQRPNMATVHWQQDELTQALQMIQTLTINVPSSPSTPSRSKDKSPFSPSLSKATFAKVDLNSNTQPDPVKASSSFRSRSCSPSKPAASSKAKASCSRSSSPSKSFPGVALNSTSEVPSSAEEEEEPMRFFVVRFKGGADYFSTRHVIYCYKSGLVLINLLKWGSFRRLPRYAEEGP</sequence>
<evidence type="ECO:0000313" key="3">
    <source>
        <dbReference type="Proteomes" id="UP000297245"/>
    </source>
</evidence>
<dbReference type="Proteomes" id="UP000297245">
    <property type="component" value="Unassembled WGS sequence"/>
</dbReference>
<proteinExistence type="predicted"/>
<dbReference type="EMBL" id="ML179759">
    <property type="protein sequence ID" value="THU82077.1"/>
    <property type="molecule type" value="Genomic_DNA"/>
</dbReference>
<evidence type="ECO:0000313" key="2">
    <source>
        <dbReference type="EMBL" id="THU82077.1"/>
    </source>
</evidence>
<accession>A0A4S8L107</accession>
<feature type="region of interest" description="Disordered" evidence="1">
    <location>
        <begin position="141"/>
        <end position="234"/>
    </location>
</feature>
<dbReference type="AlphaFoldDB" id="A0A4S8L107"/>
<gene>
    <name evidence="2" type="ORF">K435DRAFT_872687</name>
</gene>
<reference evidence="2 3" key="1">
    <citation type="journal article" date="2019" name="Nat. Ecol. Evol.">
        <title>Megaphylogeny resolves global patterns of mushroom evolution.</title>
        <authorList>
            <person name="Varga T."/>
            <person name="Krizsan K."/>
            <person name="Foldi C."/>
            <person name="Dima B."/>
            <person name="Sanchez-Garcia M."/>
            <person name="Sanchez-Ramirez S."/>
            <person name="Szollosi G.J."/>
            <person name="Szarkandi J.G."/>
            <person name="Papp V."/>
            <person name="Albert L."/>
            <person name="Andreopoulos W."/>
            <person name="Angelini C."/>
            <person name="Antonin V."/>
            <person name="Barry K.W."/>
            <person name="Bougher N.L."/>
            <person name="Buchanan P."/>
            <person name="Buyck B."/>
            <person name="Bense V."/>
            <person name="Catcheside P."/>
            <person name="Chovatia M."/>
            <person name="Cooper J."/>
            <person name="Damon W."/>
            <person name="Desjardin D."/>
            <person name="Finy P."/>
            <person name="Geml J."/>
            <person name="Haridas S."/>
            <person name="Hughes K."/>
            <person name="Justo A."/>
            <person name="Karasinski D."/>
            <person name="Kautmanova I."/>
            <person name="Kiss B."/>
            <person name="Kocsube S."/>
            <person name="Kotiranta H."/>
            <person name="LaButti K.M."/>
            <person name="Lechner B.E."/>
            <person name="Liimatainen K."/>
            <person name="Lipzen A."/>
            <person name="Lukacs Z."/>
            <person name="Mihaltcheva S."/>
            <person name="Morgado L.N."/>
            <person name="Niskanen T."/>
            <person name="Noordeloos M.E."/>
            <person name="Ohm R.A."/>
            <person name="Ortiz-Santana B."/>
            <person name="Ovrebo C."/>
            <person name="Racz N."/>
            <person name="Riley R."/>
            <person name="Savchenko A."/>
            <person name="Shiryaev A."/>
            <person name="Soop K."/>
            <person name="Spirin V."/>
            <person name="Szebenyi C."/>
            <person name="Tomsovsky M."/>
            <person name="Tulloss R.E."/>
            <person name="Uehling J."/>
            <person name="Grigoriev I.V."/>
            <person name="Vagvolgyi C."/>
            <person name="Papp T."/>
            <person name="Martin F.M."/>
            <person name="Miettinen O."/>
            <person name="Hibbett D.S."/>
            <person name="Nagy L.G."/>
        </authorList>
    </citation>
    <scope>NUCLEOTIDE SEQUENCE [LARGE SCALE GENOMIC DNA]</scope>
    <source>
        <strain evidence="2 3">CBS 962.96</strain>
    </source>
</reference>
<feature type="compositionally biased region" description="Low complexity" evidence="1">
    <location>
        <begin position="184"/>
        <end position="216"/>
    </location>
</feature>
<organism evidence="2 3">
    <name type="scientific">Dendrothele bispora (strain CBS 962.96)</name>
    <dbReference type="NCBI Taxonomy" id="1314807"/>
    <lineage>
        <taxon>Eukaryota</taxon>
        <taxon>Fungi</taxon>
        <taxon>Dikarya</taxon>
        <taxon>Basidiomycota</taxon>
        <taxon>Agaricomycotina</taxon>
        <taxon>Agaricomycetes</taxon>
        <taxon>Agaricomycetidae</taxon>
        <taxon>Agaricales</taxon>
        <taxon>Agaricales incertae sedis</taxon>
        <taxon>Dendrothele</taxon>
    </lineage>
</organism>